<reference evidence="2" key="1">
    <citation type="submission" date="2020-11" db="EMBL/GenBank/DDBJ databases">
        <title>Complete genome sequence of a novel pathogenic Methylobacterium strain isolated from rice in Vietnam.</title>
        <authorList>
            <person name="Lai K."/>
            <person name="Okazaki S."/>
            <person name="Higashi K."/>
            <person name="Mori H."/>
            <person name="Toyoda A."/>
            <person name="Kurokawa K."/>
        </authorList>
    </citation>
    <scope>NUCLEOTIDE SEQUENCE</scope>
    <source>
        <strain evidence="2">VL1</strain>
    </source>
</reference>
<gene>
    <name evidence="2" type="ORF">mvi_46450</name>
</gene>
<sequence>MIGPRSRGSAAPQRIGQRAAPGSGCEVSRICDERLELVMRTRRPSTEKAPRGGREEPVECLTGPRVAQPIRRVKLKPEAPFRPMGRQDRPVGTTLLR</sequence>
<feature type="region of interest" description="Disordered" evidence="1">
    <location>
        <begin position="1"/>
        <end position="24"/>
    </location>
</feature>
<evidence type="ECO:0000313" key="3">
    <source>
        <dbReference type="Proteomes" id="UP000663508"/>
    </source>
</evidence>
<accession>A0A8H8WXX1</accession>
<evidence type="ECO:0000256" key="1">
    <source>
        <dbReference type="SAM" id="MobiDB-lite"/>
    </source>
</evidence>
<dbReference type="EMBL" id="AP024145">
    <property type="protein sequence ID" value="BCM86184.1"/>
    <property type="molecule type" value="Genomic_DNA"/>
</dbReference>
<proteinExistence type="predicted"/>
<dbReference type="Proteomes" id="UP000663508">
    <property type="component" value="Chromosome"/>
</dbReference>
<feature type="compositionally biased region" description="Basic and acidic residues" evidence="1">
    <location>
        <begin position="75"/>
        <end position="89"/>
    </location>
</feature>
<feature type="compositionally biased region" description="Basic and acidic residues" evidence="1">
    <location>
        <begin position="41"/>
        <end position="57"/>
    </location>
</feature>
<evidence type="ECO:0000313" key="2">
    <source>
        <dbReference type="EMBL" id="BCM86184.1"/>
    </source>
</evidence>
<organism evidence="2 3">
    <name type="scientific">Methylobacterium indicum</name>
    <dbReference type="NCBI Taxonomy" id="1775910"/>
    <lineage>
        <taxon>Bacteria</taxon>
        <taxon>Pseudomonadati</taxon>
        <taxon>Pseudomonadota</taxon>
        <taxon>Alphaproteobacteria</taxon>
        <taxon>Hyphomicrobiales</taxon>
        <taxon>Methylobacteriaceae</taxon>
        <taxon>Methylobacterium</taxon>
    </lineage>
</organism>
<protein>
    <submittedName>
        <fullName evidence="2">Uncharacterized protein</fullName>
    </submittedName>
</protein>
<dbReference type="KEGG" id="mind:mvi_46450"/>
<feature type="region of interest" description="Disordered" evidence="1">
    <location>
        <begin position="41"/>
        <end position="97"/>
    </location>
</feature>
<name>A0A8H8WXX1_9HYPH</name>
<dbReference type="AlphaFoldDB" id="A0A8H8WXX1"/>